<dbReference type="InterPro" id="IPR005797">
    <property type="entry name" value="Cyt_b/b6_N"/>
</dbReference>
<comment type="function">
    <text evidence="1">Component of the cytochrome b6-f complex, which mediates electron transfer between photosystem II (PSII) and photosystem I (PSI), cyclic electron flow around PSI, and state transitions.</text>
</comment>
<dbReference type="CDD" id="cd00284">
    <property type="entry name" value="Cytochrome_b_N"/>
    <property type="match status" value="1"/>
</dbReference>
<dbReference type="GO" id="GO:0015979">
    <property type="term" value="P:photosynthesis"/>
    <property type="evidence" value="ECO:0007669"/>
    <property type="project" value="UniProtKB-KW"/>
</dbReference>
<proteinExistence type="inferred from homology"/>
<dbReference type="Gene3D" id="1.20.810.10">
    <property type="entry name" value="Cytochrome Bc1 Complex, Chain C"/>
    <property type="match status" value="1"/>
</dbReference>
<feature type="transmembrane region" description="Helical" evidence="2">
    <location>
        <begin position="98"/>
        <end position="116"/>
    </location>
</feature>
<evidence type="ECO:0000313" key="4">
    <source>
        <dbReference type="EMBL" id="ATZ81721.1"/>
    </source>
</evidence>
<dbReference type="GO" id="GO:0016491">
    <property type="term" value="F:oxidoreductase activity"/>
    <property type="evidence" value="ECO:0007669"/>
    <property type="project" value="InterPro"/>
</dbReference>
<dbReference type="PANTHER" id="PTHR19271">
    <property type="entry name" value="CYTOCHROME B"/>
    <property type="match status" value="1"/>
</dbReference>
<comment type="cofactor">
    <cofactor evidence="1">
        <name>heme c</name>
        <dbReference type="ChEBI" id="CHEBI:61717"/>
    </cofactor>
    <text evidence="1">Binds one heme group covalently by a single cysteine link with no axial amino acid ligand.</text>
</comment>
<keyword evidence="1" id="KW-0249">Electron transport</keyword>
<keyword evidence="1" id="KW-0479">Metal-binding</keyword>
<comment type="similarity">
    <text evidence="1">Belongs to the cytochrome b family. PetB subfamily.</text>
</comment>
<dbReference type="PROSITE" id="PS51002">
    <property type="entry name" value="CYTB_NTER"/>
    <property type="match status" value="1"/>
</dbReference>
<keyword evidence="4" id="KW-0934">Plastid</keyword>
<reference evidence="4" key="1">
    <citation type="journal article" date="2017" name="Curr. Biol.">
        <title>The Plastid Genome in Cladophorales Green Algae Is Encoded by Hairpin Chromosomes.</title>
        <authorList>
            <person name="Del Cortona A."/>
            <person name="Leliaert F."/>
            <person name="Bogaert K.A."/>
            <person name="Turmel M."/>
            <person name="Boedeker C."/>
            <person name="Janouskovec J."/>
            <person name="Lopez-Bautista J.M."/>
            <person name="Verbruggen H."/>
            <person name="Vandepoele K."/>
            <person name="De Clerck O."/>
        </authorList>
    </citation>
    <scope>NUCLEOTIDE SEQUENCE</scope>
    <source>
        <strain evidence="4">FL1110</strain>
    </source>
</reference>
<evidence type="ECO:0000259" key="3">
    <source>
        <dbReference type="PROSITE" id="PS51002"/>
    </source>
</evidence>
<dbReference type="InterPro" id="IPR027387">
    <property type="entry name" value="Cytb/b6-like_sf"/>
</dbReference>
<evidence type="ECO:0000256" key="1">
    <source>
        <dbReference type="RuleBase" id="RU003291"/>
    </source>
</evidence>
<geneLocation type="chloroplast" evidence="4"/>
<feature type="transmembrane region" description="Helical" evidence="2">
    <location>
        <begin position="128"/>
        <end position="148"/>
    </location>
</feature>
<keyword evidence="1" id="KW-0349">Heme</keyword>
<dbReference type="GO" id="GO:0046872">
    <property type="term" value="F:metal ion binding"/>
    <property type="evidence" value="ECO:0007669"/>
    <property type="project" value="UniProtKB-KW"/>
</dbReference>
<accession>A0A2H4UXT3</accession>
<dbReference type="SUPFAM" id="SSF81342">
    <property type="entry name" value="Transmembrane di-heme cytochromes"/>
    <property type="match status" value="1"/>
</dbReference>
<feature type="transmembrane region" description="Helical" evidence="2">
    <location>
        <begin position="42"/>
        <end position="69"/>
    </location>
</feature>
<dbReference type="InterPro" id="IPR016174">
    <property type="entry name" value="Di-haem_cyt_TM"/>
</dbReference>
<keyword evidence="1 2" id="KW-0812">Transmembrane</keyword>
<dbReference type="PANTHER" id="PTHR19271:SF16">
    <property type="entry name" value="CYTOCHROME B"/>
    <property type="match status" value="1"/>
</dbReference>
<keyword evidence="1" id="KW-0813">Transport</keyword>
<keyword evidence="2" id="KW-0472">Membrane</keyword>
<keyword evidence="1" id="KW-0602">Photosynthesis</keyword>
<name>A0A2H4UXT3_9CHLO</name>
<organism evidence="4">
    <name type="scientific">Boodlea composita</name>
    <dbReference type="NCBI Taxonomy" id="204414"/>
    <lineage>
        <taxon>Eukaryota</taxon>
        <taxon>Viridiplantae</taxon>
        <taxon>Chlorophyta</taxon>
        <taxon>core chlorophytes</taxon>
        <taxon>Ulvophyceae</taxon>
        <taxon>TCBD clade</taxon>
        <taxon>Cladophorales</taxon>
        <taxon>Boodleaceae</taxon>
        <taxon>Boodlea</taxon>
    </lineage>
</organism>
<dbReference type="Pfam" id="PF00033">
    <property type="entry name" value="Cytochrome_B"/>
    <property type="match status" value="1"/>
</dbReference>
<dbReference type="GO" id="GO:0009535">
    <property type="term" value="C:chloroplast thylakoid membrane"/>
    <property type="evidence" value="ECO:0007669"/>
    <property type="project" value="UniProtKB-SubCell"/>
</dbReference>
<keyword evidence="1" id="KW-0408">Iron</keyword>
<protein>
    <recommendedName>
        <fullName evidence="1">Cytochrome b6</fullName>
    </recommendedName>
</protein>
<dbReference type="EMBL" id="MG257809">
    <property type="protein sequence ID" value="ATZ81721.1"/>
    <property type="molecule type" value="Genomic_DNA"/>
</dbReference>
<keyword evidence="1 4" id="KW-0150">Chloroplast</keyword>
<dbReference type="AlphaFoldDB" id="A0A2H4UXT3"/>
<comment type="subcellular location">
    <subcellularLocation>
        <location evidence="1">Plastid</location>
        <location evidence="1">Chloroplast thylakoid membrane</location>
        <topology evidence="1">Multi-pass membrane protein</topology>
    </subcellularLocation>
</comment>
<keyword evidence="2" id="KW-1133">Transmembrane helix</keyword>
<dbReference type="InterPro" id="IPR048259">
    <property type="entry name" value="Cytochrome_b_N_euk/bac"/>
</dbReference>
<evidence type="ECO:0000256" key="2">
    <source>
        <dbReference type="SAM" id="Phobius"/>
    </source>
</evidence>
<dbReference type="GO" id="GO:0022904">
    <property type="term" value="P:respiratory electron transport chain"/>
    <property type="evidence" value="ECO:0007669"/>
    <property type="project" value="InterPro"/>
</dbReference>
<dbReference type="GO" id="GO:0009055">
    <property type="term" value="F:electron transfer activity"/>
    <property type="evidence" value="ECO:0007669"/>
    <property type="project" value="InterPro"/>
</dbReference>
<dbReference type="PIRSF" id="PIRSF000032">
    <property type="entry name" value="Cytochrome_b6"/>
    <property type="match status" value="1"/>
</dbReference>
<comment type="cofactor">
    <cofactor evidence="1">
        <name>heme b</name>
        <dbReference type="ChEBI" id="CHEBI:60344"/>
    </cofactor>
    <text evidence="1">Binds 2 heme b groups non-covalently with two histidine residues as axial ligands.</text>
</comment>
<keyword evidence="1" id="KW-0793">Thylakoid</keyword>
<feature type="domain" description="Cytochrome b/b6 N-terminal region profile" evidence="3">
    <location>
        <begin position="14"/>
        <end position="225"/>
    </location>
</feature>
<feature type="transmembrane region" description="Helical" evidence="2">
    <location>
        <begin position="193"/>
        <end position="216"/>
    </location>
</feature>
<comment type="subunit">
    <text evidence="1">The 4 large subunits of the cytochrome b6-f complex are cytochrome b6, subunit IV (17 kDa polypeptide, PetD), cytochrome f and the Rieske protein, while the 4 small subunits are PetG, PetL, PetM and PetN. The complex functions as a dimer.</text>
</comment>
<sequence>MAKAGCIVWYAGKAFRWLDDRLAIREIFEDVSSKYVPPHVNIFYCFGGLVFTSFLAQVTTGAAMTFYYVPEVTRSLPSVAYITFEARHGWAIRSMHRWIASFMVLSLVCHVYRVYLTGGFKKPRELTWLTGVGLSICTVSFGVTGYSLPFDQVGYWAIRIVTGVPDSFPVVGPLIVSVLRGGPSVGQGTLNRFFAAHVLVLPLITAILMISHFLFIRKQGISGPL</sequence>